<evidence type="ECO:0000256" key="1">
    <source>
        <dbReference type="ARBA" id="ARBA00010641"/>
    </source>
</evidence>
<keyword evidence="5" id="KW-0472">Membrane</keyword>
<comment type="caution">
    <text evidence="8">The sequence shown here is derived from an EMBL/GenBank/DDBJ whole genome shotgun (WGS) entry which is preliminary data.</text>
</comment>
<dbReference type="Pfam" id="PF04542">
    <property type="entry name" value="Sigma70_r2"/>
    <property type="match status" value="1"/>
</dbReference>
<keyword evidence="5" id="KW-0812">Transmembrane</keyword>
<reference evidence="8 9" key="1">
    <citation type="submission" date="2018-10" db="EMBL/GenBank/DDBJ databases">
        <title>Genomic Encyclopedia of Archaeal and Bacterial Type Strains, Phase II (KMG-II): from individual species to whole genera.</title>
        <authorList>
            <person name="Goeker M."/>
        </authorList>
    </citation>
    <scope>NUCLEOTIDE SEQUENCE [LARGE SCALE GENOMIC DNA]</scope>
    <source>
        <strain evidence="8 9">DSM 18602</strain>
    </source>
</reference>
<evidence type="ECO:0000313" key="9">
    <source>
        <dbReference type="Proteomes" id="UP000268007"/>
    </source>
</evidence>
<dbReference type="NCBIfam" id="TIGR02985">
    <property type="entry name" value="Sig70_bacteroi1"/>
    <property type="match status" value="1"/>
</dbReference>
<proteinExistence type="inferred from homology"/>
<dbReference type="GO" id="GO:0016987">
    <property type="term" value="F:sigma factor activity"/>
    <property type="evidence" value="ECO:0007669"/>
    <property type="project" value="UniProtKB-KW"/>
</dbReference>
<dbReference type="InterPro" id="IPR013325">
    <property type="entry name" value="RNA_pol_sigma_r2"/>
</dbReference>
<organism evidence="8 9">
    <name type="scientific">Mucilaginibacter gracilis</name>
    <dbReference type="NCBI Taxonomy" id="423350"/>
    <lineage>
        <taxon>Bacteria</taxon>
        <taxon>Pseudomonadati</taxon>
        <taxon>Bacteroidota</taxon>
        <taxon>Sphingobacteriia</taxon>
        <taxon>Sphingobacteriales</taxon>
        <taxon>Sphingobacteriaceae</taxon>
        <taxon>Mucilaginibacter</taxon>
    </lineage>
</organism>
<dbReference type="InterPro" id="IPR014327">
    <property type="entry name" value="RNA_pol_sigma70_bacteroid"/>
</dbReference>
<dbReference type="InterPro" id="IPR007627">
    <property type="entry name" value="RNA_pol_sigma70_r2"/>
</dbReference>
<feature type="domain" description="RNA polymerase sigma-70 region 2" evidence="6">
    <location>
        <begin position="30"/>
        <end position="93"/>
    </location>
</feature>
<dbReference type="InterPro" id="IPR014284">
    <property type="entry name" value="RNA_pol_sigma-70_dom"/>
</dbReference>
<dbReference type="SUPFAM" id="SSF88946">
    <property type="entry name" value="Sigma2 domain of RNA polymerase sigma factors"/>
    <property type="match status" value="1"/>
</dbReference>
<keyword evidence="2" id="KW-0805">Transcription regulation</keyword>
<dbReference type="Gene3D" id="1.10.10.10">
    <property type="entry name" value="Winged helix-like DNA-binding domain superfamily/Winged helix DNA-binding domain"/>
    <property type="match status" value="1"/>
</dbReference>
<feature type="transmembrane region" description="Helical" evidence="5">
    <location>
        <begin position="180"/>
        <end position="198"/>
    </location>
</feature>
<evidence type="ECO:0000259" key="7">
    <source>
        <dbReference type="Pfam" id="PF08281"/>
    </source>
</evidence>
<dbReference type="EMBL" id="RBKU01000001">
    <property type="protein sequence ID" value="RKR79951.1"/>
    <property type="molecule type" value="Genomic_DNA"/>
</dbReference>
<dbReference type="PANTHER" id="PTHR43133">
    <property type="entry name" value="RNA POLYMERASE ECF-TYPE SIGMA FACTO"/>
    <property type="match status" value="1"/>
</dbReference>
<evidence type="ECO:0000256" key="4">
    <source>
        <dbReference type="ARBA" id="ARBA00023163"/>
    </source>
</evidence>
<gene>
    <name evidence="8" type="ORF">BDD43_0037</name>
</gene>
<accession>A0A495IUH2</accession>
<feature type="domain" description="RNA polymerase sigma factor 70 region 4 type 2" evidence="7">
    <location>
        <begin position="131"/>
        <end position="177"/>
    </location>
</feature>
<dbReference type="InterPro" id="IPR036388">
    <property type="entry name" value="WH-like_DNA-bd_sf"/>
</dbReference>
<dbReference type="RefSeq" id="WP_121195555.1">
    <property type="nucleotide sequence ID" value="NZ_RBKU01000001.1"/>
</dbReference>
<evidence type="ECO:0000256" key="5">
    <source>
        <dbReference type="SAM" id="Phobius"/>
    </source>
</evidence>
<evidence type="ECO:0000259" key="6">
    <source>
        <dbReference type="Pfam" id="PF04542"/>
    </source>
</evidence>
<dbReference type="InterPro" id="IPR013249">
    <property type="entry name" value="RNA_pol_sigma70_r4_t2"/>
</dbReference>
<name>A0A495IUH2_9SPHI</name>
<keyword evidence="4" id="KW-0804">Transcription</keyword>
<dbReference type="InterPro" id="IPR013324">
    <property type="entry name" value="RNA_pol_sigma_r3/r4-like"/>
</dbReference>
<evidence type="ECO:0000256" key="2">
    <source>
        <dbReference type="ARBA" id="ARBA00023015"/>
    </source>
</evidence>
<dbReference type="Proteomes" id="UP000268007">
    <property type="component" value="Unassembled WGS sequence"/>
</dbReference>
<dbReference type="AlphaFoldDB" id="A0A495IUH2"/>
<dbReference type="OrthoDB" id="665981at2"/>
<keyword evidence="5" id="KW-1133">Transmembrane helix</keyword>
<dbReference type="PANTHER" id="PTHR43133:SF46">
    <property type="entry name" value="RNA POLYMERASE SIGMA-70 FACTOR ECF SUBFAMILY"/>
    <property type="match status" value="1"/>
</dbReference>
<keyword evidence="3" id="KW-0731">Sigma factor</keyword>
<comment type="similarity">
    <text evidence="1">Belongs to the sigma-70 factor family. ECF subfamily.</text>
</comment>
<dbReference type="GO" id="GO:0006352">
    <property type="term" value="P:DNA-templated transcription initiation"/>
    <property type="evidence" value="ECO:0007669"/>
    <property type="project" value="InterPro"/>
</dbReference>
<dbReference type="SUPFAM" id="SSF88659">
    <property type="entry name" value="Sigma3 and sigma4 domains of RNA polymerase sigma factors"/>
    <property type="match status" value="1"/>
</dbReference>
<dbReference type="InterPro" id="IPR039425">
    <property type="entry name" value="RNA_pol_sigma-70-like"/>
</dbReference>
<keyword evidence="9" id="KW-1185">Reference proteome</keyword>
<evidence type="ECO:0000256" key="3">
    <source>
        <dbReference type="ARBA" id="ARBA00023082"/>
    </source>
</evidence>
<dbReference type="NCBIfam" id="TIGR02937">
    <property type="entry name" value="sigma70-ECF"/>
    <property type="match status" value="1"/>
</dbReference>
<evidence type="ECO:0000313" key="8">
    <source>
        <dbReference type="EMBL" id="RKR79951.1"/>
    </source>
</evidence>
<protein>
    <submittedName>
        <fullName evidence="8">RNA polymerase sigma-70 factor (ECF subfamily)</fullName>
    </submittedName>
</protein>
<dbReference type="Pfam" id="PF08281">
    <property type="entry name" value="Sigma70_r4_2"/>
    <property type="match status" value="1"/>
</dbReference>
<dbReference type="Gene3D" id="1.10.1740.10">
    <property type="match status" value="1"/>
</dbReference>
<sequence>MAPSDYTVLADNELVLLLNQGDLAAFNEIYHRYWGRLFDAAYKGVRDAGVCEDLLQDIFVKLWEKRFRVSFTKGLGNYLYTAVKYKVLDHYRAALVRENFRGTSQPAADYDNSTLERILLVDLIRHIEILVHQLPDKCRFIYRLSRIEHKSNKEIASLLDISEKTVEGHLTKALSRLKPALYAGYLFLIALVFVFHIHPPR</sequence>
<dbReference type="GO" id="GO:0003677">
    <property type="term" value="F:DNA binding"/>
    <property type="evidence" value="ECO:0007669"/>
    <property type="project" value="InterPro"/>
</dbReference>